<reference evidence="1 2" key="1">
    <citation type="submission" date="2021-02" db="EMBL/GenBank/DDBJ databases">
        <title>Draft genome of the type strains Burkholderia anthina DSM16086.</title>
        <authorList>
            <person name="Hertel R."/>
            <person name="Meissner J."/>
            <person name="Poehlein A."/>
            <person name="Daniel R."/>
            <person name="Commichau F.M."/>
        </authorList>
    </citation>
    <scope>NUCLEOTIDE SEQUENCE [LARGE SCALE GENOMIC DNA]</scope>
    <source>
        <strain evidence="1 2">DSM 16086</strain>
    </source>
</reference>
<dbReference type="Proteomes" id="UP000755577">
    <property type="component" value="Unassembled WGS sequence"/>
</dbReference>
<dbReference type="RefSeq" id="WP_174926607.1">
    <property type="nucleotide sequence ID" value="NZ_CABVLY010000011.1"/>
</dbReference>
<organism evidence="1 2">
    <name type="scientific">Burkholderia anthina</name>
    <dbReference type="NCBI Taxonomy" id="179879"/>
    <lineage>
        <taxon>Bacteria</taxon>
        <taxon>Pseudomonadati</taxon>
        <taxon>Pseudomonadota</taxon>
        <taxon>Betaproteobacteria</taxon>
        <taxon>Burkholderiales</taxon>
        <taxon>Burkholderiaceae</taxon>
        <taxon>Burkholderia</taxon>
        <taxon>Burkholderia cepacia complex</taxon>
    </lineage>
</organism>
<evidence type="ECO:0000313" key="2">
    <source>
        <dbReference type="Proteomes" id="UP000755577"/>
    </source>
</evidence>
<gene>
    <name evidence="1" type="ORF">JQK92_07805</name>
</gene>
<proteinExistence type="predicted"/>
<dbReference type="EMBL" id="JAFCIQ010000004">
    <property type="protein sequence ID" value="MBM2766331.1"/>
    <property type="molecule type" value="Genomic_DNA"/>
</dbReference>
<evidence type="ECO:0000313" key="1">
    <source>
        <dbReference type="EMBL" id="MBM2766331.1"/>
    </source>
</evidence>
<comment type="caution">
    <text evidence="1">The sequence shown here is derived from an EMBL/GenBank/DDBJ whole genome shotgun (WGS) entry which is preliminary data.</text>
</comment>
<accession>A0ABS2B1R4</accession>
<name>A0ABS2B1R4_9BURK</name>
<protein>
    <submittedName>
        <fullName evidence="1">Uncharacterized protein</fullName>
    </submittedName>
</protein>
<dbReference type="GeneID" id="56501191"/>
<keyword evidence="2" id="KW-1185">Reference proteome</keyword>
<sequence length="68" mass="7289">MTKGIRQGGGVRPFRVITSATHGAIRETVAVLHLPFNSGRTVPRRNGFARGSHRGPMFACIDGKESGN</sequence>